<dbReference type="InterPro" id="IPR011604">
    <property type="entry name" value="PDDEXK-like_dom_sf"/>
</dbReference>
<dbReference type="Pfam" id="PF12705">
    <property type="entry name" value="PDDEXK_1"/>
    <property type="match status" value="1"/>
</dbReference>
<keyword evidence="3" id="KW-0547">Nucleotide-binding</keyword>
<accession>K2NQR3</accession>
<feature type="domain" description="PD-(D/E)XK endonuclease-like" evidence="2">
    <location>
        <begin position="777"/>
        <end position="1010"/>
    </location>
</feature>
<dbReference type="EMBL" id="AMSI01000009">
    <property type="protein sequence ID" value="EKF41710.1"/>
    <property type="molecule type" value="Genomic_DNA"/>
</dbReference>
<dbReference type="Proteomes" id="UP000007374">
    <property type="component" value="Unassembled WGS sequence"/>
</dbReference>
<keyword evidence="4" id="KW-1185">Reference proteome</keyword>
<evidence type="ECO:0000259" key="2">
    <source>
        <dbReference type="Pfam" id="PF12705"/>
    </source>
</evidence>
<protein>
    <submittedName>
        <fullName evidence="3">DNA helicase/exodeoxyribonuclease V subunit B</fullName>
    </submittedName>
</protein>
<dbReference type="InterPro" id="IPR011335">
    <property type="entry name" value="Restrct_endonuc-II-like"/>
</dbReference>
<dbReference type="AlphaFoldDB" id="K2NQR3"/>
<feature type="region of interest" description="Disordered" evidence="1">
    <location>
        <begin position="1"/>
        <end position="25"/>
    </location>
</feature>
<organism evidence="3 4">
    <name type="scientific">Nitratireductor indicus C115</name>
    <dbReference type="NCBI Taxonomy" id="1231190"/>
    <lineage>
        <taxon>Bacteria</taxon>
        <taxon>Pseudomonadati</taxon>
        <taxon>Pseudomonadota</taxon>
        <taxon>Alphaproteobacteria</taxon>
        <taxon>Hyphomicrobiales</taxon>
        <taxon>Phyllobacteriaceae</taxon>
        <taxon>Nitratireductor</taxon>
    </lineage>
</organism>
<dbReference type="InterPro" id="IPR038726">
    <property type="entry name" value="PDDEXK_AddAB-type"/>
</dbReference>
<dbReference type="GO" id="GO:0004386">
    <property type="term" value="F:helicase activity"/>
    <property type="evidence" value="ECO:0007669"/>
    <property type="project" value="UniProtKB-KW"/>
</dbReference>
<evidence type="ECO:0000313" key="4">
    <source>
        <dbReference type="Proteomes" id="UP000007374"/>
    </source>
</evidence>
<dbReference type="SUPFAM" id="SSF52540">
    <property type="entry name" value="P-loop containing nucleoside triphosphate hydrolases"/>
    <property type="match status" value="1"/>
</dbReference>
<keyword evidence="3" id="KW-0347">Helicase</keyword>
<dbReference type="SUPFAM" id="SSF52980">
    <property type="entry name" value="Restriction endonuclease-like"/>
    <property type="match status" value="1"/>
</dbReference>
<feature type="compositionally biased region" description="Basic and acidic residues" evidence="1">
    <location>
        <begin position="13"/>
        <end position="24"/>
    </location>
</feature>
<dbReference type="InterPro" id="IPR027417">
    <property type="entry name" value="P-loop_NTPase"/>
</dbReference>
<evidence type="ECO:0000256" key="1">
    <source>
        <dbReference type="SAM" id="MobiDB-lite"/>
    </source>
</evidence>
<dbReference type="eggNOG" id="COG3893">
    <property type="taxonomic scope" value="Bacteria"/>
</dbReference>
<dbReference type="Gene3D" id="3.90.320.10">
    <property type="match status" value="1"/>
</dbReference>
<dbReference type="NCBIfam" id="TIGR02786">
    <property type="entry name" value="addB_alphas"/>
    <property type="match status" value="1"/>
</dbReference>
<comment type="caution">
    <text evidence="3">The sequence shown here is derived from an EMBL/GenBank/DDBJ whole genome shotgun (WGS) entry which is preliminary data.</text>
</comment>
<dbReference type="STRING" id="721133.SAMN05216176_109172"/>
<keyword evidence="3" id="KW-0378">Hydrolase</keyword>
<proteinExistence type="predicted"/>
<reference evidence="3 4" key="1">
    <citation type="journal article" date="2012" name="J. Bacteriol.">
        <title>Genome Sequence of Nitratireductor indicus Type Strain C115.</title>
        <authorList>
            <person name="Lai Q."/>
            <person name="Li G."/>
            <person name="Yu Z."/>
            <person name="Shao Z."/>
        </authorList>
    </citation>
    <scope>NUCLEOTIDE SEQUENCE [LARGE SCALE GENOMIC DNA]</scope>
    <source>
        <strain evidence="3 4">C115</strain>
    </source>
</reference>
<evidence type="ECO:0000313" key="3">
    <source>
        <dbReference type="EMBL" id="EKF41710.1"/>
    </source>
</evidence>
<sequence>MSRNDVKQASQDDVGKMKPARQEPRVYSIPPGVDFLPTLAEALLDGRLVSGFRYKGDPLALADVTIYLPTRRAARALRGVLMEKLAGRSVILPVIRPLGEFDEEAALFDIESPAAFDLAPPIEALDRILLLAPLVQAWKARLPSYVAALFEEGVVVPASASDSIWLARDLAALMDEIETEEADWTKLSSLAPDALAHWWQVTLQFLQIVTAHWPDLLQDVDRSNPAAHRNAMLAAEAARLRARTHPGPVIAAGSTGSIPATARLLATIATLEMGAVVLPGLDKRLDARGWEGVGAAEEPSAYGHPQAGLKKLLAAIGIERDEVEELATPSPELAARRSLVSEALRPAETTDAWMENRPLAQDANEGGALAGLTLVETANEREEALSIAVALRLALAEDHATAALVTPDRGLARRVAVELRRFGIEADDSGGTPLADTPPATLARFLLEAMFRPGEPVMLVAFLKHPLLRLGMKRAKVRRAAETVELVALRGGTGRPDICTLGNLFEERWRKLEEEARKPFWLPRVNDAALAEARDVLAALADALMPLAEIRALRDVTVSDMARRTVEVLEALARSEDGSLSAYYEGERGEAMAAFLRGVTGSASSLSFSPSEWPSVFAALIATSSVKPAMGADRRVSIWGTLEARLLGVDTMVLGGMNEGTWPSIPSSDRFMSRLMKAELSLEPPERRIGQAAHDFMMAMGAPKVVLTRSARSGDAPAVASRWLQRIAAFAGEEATEAMRARGRQLIGWARQLDDRPDEDFAPRPEPAPPLEARPLRFSVTEIETLRRDPYAVYARRILELSALDPLIRDPGAAERGNLFHDILQDFIRECADPAGPEALEQLLAAGRRRFAEAALPMDVAAVWWPRFERTAASVIEWERDRSEGIAARHAEIRASETEVAGLGLTLRGRADRIDIRDDGSADVLDYKTGASPSRRQAHTLLSPQLALEAALLQRGAFADLGPAEPGELAYVRLKANGKVLQESILKMKGSEKSAPGLAAEAWERLAQLLAHYHRADIGYRSRVLPFREGDMDGDYDHLARVLEWSAGGEAGEEGDGE</sequence>
<dbReference type="eggNOG" id="COG2887">
    <property type="taxonomic scope" value="Bacteria"/>
</dbReference>
<dbReference type="PATRIC" id="fig|1231190.3.peg.2881"/>
<dbReference type="InterPro" id="IPR014153">
    <property type="entry name" value="Ds_break_AddB"/>
</dbReference>
<name>K2NQR3_9HYPH</name>
<gene>
    <name evidence="3" type="ORF">NA8A_13874</name>
</gene>
<keyword evidence="3" id="KW-0067">ATP-binding</keyword>